<organism evidence="9 10">
    <name type="scientific">Candidatus Roizmanbacteria bacterium RIFCSPLOWO2_02_FULL_43_10</name>
    <dbReference type="NCBI Taxonomy" id="1802078"/>
    <lineage>
        <taxon>Bacteria</taxon>
        <taxon>Candidatus Roizmaniibacteriota</taxon>
    </lineage>
</organism>
<comment type="function">
    <text evidence="6">PPIases accelerate the folding of proteins. It catalyzes the cis-trans isomerization of proline imidic peptide bonds in oligopeptides.</text>
</comment>
<comment type="catalytic activity">
    <reaction evidence="1 6">
        <text>[protein]-peptidylproline (omega=180) = [protein]-peptidylproline (omega=0)</text>
        <dbReference type="Rhea" id="RHEA:16237"/>
        <dbReference type="Rhea" id="RHEA-COMP:10747"/>
        <dbReference type="Rhea" id="RHEA-COMP:10748"/>
        <dbReference type="ChEBI" id="CHEBI:83833"/>
        <dbReference type="ChEBI" id="CHEBI:83834"/>
        <dbReference type="EC" id="5.2.1.8"/>
    </reaction>
</comment>
<dbReference type="InterPro" id="IPR029000">
    <property type="entry name" value="Cyclophilin-like_dom_sf"/>
</dbReference>
<dbReference type="SUPFAM" id="SSF50891">
    <property type="entry name" value="Cyclophilin-like"/>
    <property type="match status" value="1"/>
</dbReference>
<gene>
    <name evidence="9" type="ORF">A3I56_02960</name>
</gene>
<dbReference type="InterPro" id="IPR044666">
    <property type="entry name" value="Cyclophilin_A-like"/>
</dbReference>
<dbReference type="AlphaFoldDB" id="A0A1F7JZU8"/>
<dbReference type="GO" id="GO:0006457">
    <property type="term" value="P:protein folding"/>
    <property type="evidence" value="ECO:0007669"/>
    <property type="project" value="InterPro"/>
</dbReference>
<dbReference type="FunFam" id="2.40.100.10:FF:000003">
    <property type="entry name" value="Peptidylprolyl isomerase domain and WD repeat-containing 1"/>
    <property type="match status" value="1"/>
</dbReference>
<dbReference type="PROSITE" id="PS00170">
    <property type="entry name" value="CSA_PPIASE_1"/>
    <property type="match status" value="1"/>
</dbReference>
<comment type="similarity">
    <text evidence="6">Belongs to the cyclophilin-type PPIase family.</text>
</comment>
<keyword evidence="3" id="KW-0677">Repeat</keyword>
<keyword evidence="2" id="KW-0853">WD repeat</keyword>
<evidence type="ECO:0000259" key="8">
    <source>
        <dbReference type="PROSITE" id="PS50072"/>
    </source>
</evidence>
<dbReference type="InterPro" id="IPR020892">
    <property type="entry name" value="Cyclophilin-type_PPIase_CS"/>
</dbReference>
<dbReference type="Pfam" id="PF00160">
    <property type="entry name" value="Pro_isomerase"/>
    <property type="match status" value="1"/>
</dbReference>
<reference evidence="9 10" key="1">
    <citation type="journal article" date="2016" name="Nat. Commun.">
        <title>Thousands of microbial genomes shed light on interconnected biogeochemical processes in an aquifer system.</title>
        <authorList>
            <person name="Anantharaman K."/>
            <person name="Brown C.T."/>
            <person name="Hug L.A."/>
            <person name="Sharon I."/>
            <person name="Castelle C.J."/>
            <person name="Probst A.J."/>
            <person name="Thomas B.C."/>
            <person name="Singh A."/>
            <person name="Wilkins M.J."/>
            <person name="Karaoz U."/>
            <person name="Brodie E.L."/>
            <person name="Williams K.H."/>
            <person name="Hubbard S.S."/>
            <person name="Banfield J.F."/>
        </authorList>
    </citation>
    <scope>NUCLEOTIDE SEQUENCE [LARGE SCALE GENOMIC DNA]</scope>
</reference>
<evidence type="ECO:0000313" key="9">
    <source>
        <dbReference type="EMBL" id="OGK61136.1"/>
    </source>
</evidence>
<dbReference type="Gene3D" id="2.40.100.10">
    <property type="entry name" value="Cyclophilin-like"/>
    <property type="match status" value="1"/>
</dbReference>
<name>A0A1F7JZU8_9BACT</name>
<evidence type="ECO:0000313" key="10">
    <source>
        <dbReference type="Proteomes" id="UP000176269"/>
    </source>
</evidence>
<dbReference type="PANTHER" id="PTHR45625:SF4">
    <property type="entry name" value="PEPTIDYLPROLYL ISOMERASE DOMAIN AND WD REPEAT-CONTAINING PROTEIN 1"/>
    <property type="match status" value="1"/>
</dbReference>
<comment type="caution">
    <text evidence="9">The sequence shown here is derived from an EMBL/GenBank/DDBJ whole genome shotgun (WGS) entry which is preliminary data.</text>
</comment>
<evidence type="ECO:0000256" key="1">
    <source>
        <dbReference type="ARBA" id="ARBA00000971"/>
    </source>
</evidence>
<feature type="compositionally biased region" description="Low complexity" evidence="7">
    <location>
        <begin position="33"/>
        <end position="44"/>
    </location>
</feature>
<proteinExistence type="inferred from homology"/>
<evidence type="ECO:0000256" key="2">
    <source>
        <dbReference type="ARBA" id="ARBA00022574"/>
    </source>
</evidence>
<feature type="domain" description="PPIase cyclophilin-type" evidence="8">
    <location>
        <begin position="71"/>
        <end position="215"/>
    </location>
</feature>
<evidence type="ECO:0000256" key="3">
    <source>
        <dbReference type="ARBA" id="ARBA00022737"/>
    </source>
</evidence>
<evidence type="ECO:0000256" key="7">
    <source>
        <dbReference type="SAM" id="MobiDB-lite"/>
    </source>
</evidence>
<feature type="region of interest" description="Disordered" evidence="7">
    <location>
        <begin position="29"/>
        <end position="52"/>
    </location>
</feature>
<dbReference type="EMBL" id="MGBC01000019">
    <property type="protein sequence ID" value="OGK61136.1"/>
    <property type="molecule type" value="Genomic_DNA"/>
</dbReference>
<keyword evidence="4 6" id="KW-0697">Rotamase</keyword>
<sequence>MNRKLSLLAAIIMILVVVFALQKNSQKPLSQETSPTVTPSPSSVEKTGGDQKMTFPDMNINVAKSYTAVLETNKGNITITLYTKEAPKTVNNFIFLAQKNFYDGTIFHRIIKDFMIQGGDPLGNGTGGPGYMFEDELNASLQFNKPGMLAMANRGPNTNGSQFFITTVETPWLDGKHTIFGYVTKGMDVVKAIENVEIGQSDKPVKDVVIKDVEILEDTN</sequence>
<keyword evidence="5 6" id="KW-0413">Isomerase</keyword>
<dbReference type="CDD" id="cd00317">
    <property type="entry name" value="cyclophilin"/>
    <property type="match status" value="1"/>
</dbReference>
<protein>
    <recommendedName>
        <fullName evidence="6">Peptidyl-prolyl cis-trans isomerase</fullName>
        <shortName evidence="6">PPIase</shortName>
        <ecNumber evidence="6">5.2.1.8</ecNumber>
    </recommendedName>
</protein>
<dbReference type="PANTHER" id="PTHR45625">
    <property type="entry name" value="PEPTIDYL-PROLYL CIS-TRANS ISOMERASE-RELATED"/>
    <property type="match status" value="1"/>
</dbReference>
<evidence type="ECO:0000256" key="6">
    <source>
        <dbReference type="RuleBase" id="RU363019"/>
    </source>
</evidence>
<dbReference type="EC" id="5.2.1.8" evidence="6"/>
<accession>A0A1F7JZU8</accession>
<dbReference type="PRINTS" id="PR00153">
    <property type="entry name" value="CSAPPISMRASE"/>
</dbReference>
<dbReference type="PROSITE" id="PS50072">
    <property type="entry name" value="CSA_PPIASE_2"/>
    <property type="match status" value="1"/>
</dbReference>
<evidence type="ECO:0000256" key="4">
    <source>
        <dbReference type="ARBA" id="ARBA00023110"/>
    </source>
</evidence>
<dbReference type="GO" id="GO:0003755">
    <property type="term" value="F:peptidyl-prolyl cis-trans isomerase activity"/>
    <property type="evidence" value="ECO:0007669"/>
    <property type="project" value="UniProtKB-UniRule"/>
</dbReference>
<evidence type="ECO:0000256" key="5">
    <source>
        <dbReference type="ARBA" id="ARBA00023235"/>
    </source>
</evidence>
<dbReference type="InterPro" id="IPR002130">
    <property type="entry name" value="Cyclophilin-type_PPIase_dom"/>
</dbReference>
<dbReference type="Proteomes" id="UP000176269">
    <property type="component" value="Unassembled WGS sequence"/>
</dbReference>